<dbReference type="PRINTS" id="PR00096">
    <property type="entry name" value="GATASE"/>
</dbReference>
<evidence type="ECO:0000256" key="4">
    <source>
        <dbReference type="ARBA" id="ARBA00022741"/>
    </source>
</evidence>
<dbReference type="Proteomes" id="UP000001811">
    <property type="component" value="Chromosome 14"/>
</dbReference>
<evidence type="ECO:0000256" key="9">
    <source>
        <dbReference type="ARBA" id="ARBA00031356"/>
    </source>
</evidence>
<evidence type="ECO:0000256" key="7">
    <source>
        <dbReference type="ARBA" id="ARBA00022840"/>
    </source>
</evidence>
<comment type="pathway">
    <text evidence="1">Purine metabolism; GMP biosynthesis; GMP from XMP (L-Gln route): step 1/1.</text>
</comment>
<dbReference type="SUPFAM" id="SSF54810">
    <property type="entry name" value="GMP synthetase C-terminal dimerisation domain"/>
    <property type="match status" value="2"/>
</dbReference>
<keyword evidence="6 10" id="KW-0658">Purine biosynthesis</keyword>
<dbReference type="InterPro" id="IPR029062">
    <property type="entry name" value="Class_I_gatase-like"/>
</dbReference>
<evidence type="ECO:0000313" key="13">
    <source>
        <dbReference type="Proteomes" id="UP000001811"/>
    </source>
</evidence>
<dbReference type="CDD" id="cd01742">
    <property type="entry name" value="GATase1_GMP_Synthase"/>
    <property type="match status" value="1"/>
</dbReference>
<evidence type="ECO:0000256" key="3">
    <source>
        <dbReference type="ARBA" id="ARBA00022598"/>
    </source>
</evidence>
<evidence type="ECO:0000256" key="5">
    <source>
        <dbReference type="ARBA" id="ARBA00022749"/>
    </source>
</evidence>
<reference evidence="12" key="3">
    <citation type="submission" date="2025-09" db="UniProtKB">
        <authorList>
            <consortium name="Ensembl"/>
        </authorList>
    </citation>
    <scope>IDENTIFICATION</scope>
    <source>
        <strain evidence="12">Thorbecke</strain>
    </source>
</reference>
<keyword evidence="7 10" id="KW-0067">ATP-binding</keyword>
<protein>
    <recommendedName>
        <fullName evidence="2">GMP synthase (glutamine-hydrolyzing)</fullName>
        <ecNumber evidence="2">6.3.5.2</ecNumber>
    </recommendedName>
    <alternativeName>
        <fullName evidence="9">Glutamine amidotransferase</fullName>
    </alternativeName>
</protein>
<feature type="binding site" evidence="10">
    <location>
        <begin position="244"/>
        <end position="250"/>
    </location>
    <ligand>
        <name>ATP</name>
        <dbReference type="ChEBI" id="CHEBI:30616"/>
    </ligand>
</feature>
<reference evidence="12" key="2">
    <citation type="submission" date="2025-08" db="UniProtKB">
        <authorList>
            <consortium name="Ensembl"/>
        </authorList>
    </citation>
    <scope>IDENTIFICATION</scope>
    <source>
        <strain evidence="12">Thorbecke</strain>
    </source>
</reference>
<dbReference type="PRINTS" id="PR00097">
    <property type="entry name" value="ANTSNTHASEII"/>
</dbReference>
<dbReference type="PROSITE" id="PS51273">
    <property type="entry name" value="GATASE_TYPE_1"/>
    <property type="match status" value="1"/>
</dbReference>
<dbReference type="GeneTree" id="ENSGT00390000006591"/>
<dbReference type="SUPFAM" id="SSF52317">
    <property type="entry name" value="Class I glutamine amidotransferase-like"/>
    <property type="match status" value="1"/>
</dbReference>
<evidence type="ECO:0000259" key="11">
    <source>
        <dbReference type="PROSITE" id="PS51553"/>
    </source>
</evidence>
<dbReference type="EMBL" id="AAGW02014895">
    <property type="status" value="NOT_ANNOTATED_CDS"/>
    <property type="molecule type" value="Genomic_DNA"/>
</dbReference>
<dbReference type="InterPro" id="IPR025777">
    <property type="entry name" value="GMPS_ATP_PPase_dom"/>
</dbReference>
<name>A0A5F9DJJ9_RABIT</name>
<evidence type="ECO:0000256" key="10">
    <source>
        <dbReference type="PROSITE-ProRule" id="PRU00886"/>
    </source>
</evidence>
<dbReference type="CDD" id="cd01997">
    <property type="entry name" value="GMP_synthase_C"/>
    <property type="match status" value="1"/>
</dbReference>
<evidence type="ECO:0000256" key="6">
    <source>
        <dbReference type="ARBA" id="ARBA00022755"/>
    </source>
</evidence>
<dbReference type="InterPro" id="IPR017926">
    <property type="entry name" value="GATASE"/>
</dbReference>
<dbReference type="Bgee" id="ENSOCUG00000001480">
    <property type="expression patterns" value="Expressed in testis and 14 other cell types or tissues"/>
</dbReference>
<dbReference type="GO" id="GO:0005524">
    <property type="term" value="F:ATP binding"/>
    <property type="evidence" value="ECO:0007669"/>
    <property type="project" value="UniProtKB-UniRule"/>
</dbReference>
<keyword evidence="3" id="KW-0436">Ligase</keyword>
<dbReference type="Ensembl" id="ENSOCUT00000047279.1">
    <property type="protein sequence ID" value="ENSOCUP00000045787.1"/>
    <property type="gene ID" value="ENSOCUG00000001480.4"/>
</dbReference>
<evidence type="ECO:0000313" key="12">
    <source>
        <dbReference type="Ensembl" id="ENSOCUP00000045787.1"/>
    </source>
</evidence>
<dbReference type="FunFam" id="3.30.300.10:FF:000009">
    <property type="entry name" value="GMP synthase [glutamine-hydrolyzing]"/>
    <property type="match status" value="1"/>
</dbReference>
<keyword evidence="4 10" id="KW-0547">Nucleotide-binding</keyword>
<evidence type="ECO:0000256" key="8">
    <source>
        <dbReference type="ARBA" id="ARBA00022962"/>
    </source>
</evidence>
<dbReference type="Pfam" id="PF00958">
    <property type="entry name" value="GMP_synt_C"/>
    <property type="match status" value="1"/>
</dbReference>
<dbReference type="Gene3D" id="3.30.300.10">
    <property type="match status" value="2"/>
</dbReference>
<dbReference type="InterPro" id="IPR014729">
    <property type="entry name" value="Rossmann-like_a/b/a_fold"/>
</dbReference>
<organism evidence="12 13">
    <name type="scientific">Oryctolagus cuniculus</name>
    <name type="common">Rabbit</name>
    <dbReference type="NCBI Taxonomy" id="9986"/>
    <lineage>
        <taxon>Eukaryota</taxon>
        <taxon>Metazoa</taxon>
        <taxon>Chordata</taxon>
        <taxon>Craniata</taxon>
        <taxon>Vertebrata</taxon>
        <taxon>Euteleostomi</taxon>
        <taxon>Mammalia</taxon>
        <taxon>Eutheria</taxon>
        <taxon>Euarchontoglires</taxon>
        <taxon>Glires</taxon>
        <taxon>Lagomorpha</taxon>
        <taxon>Leporidae</taxon>
        <taxon>Oryctolagus</taxon>
    </lineage>
</organism>
<keyword evidence="5 10" id="KW-0332">GMP biosynthesis</keyword>
<feature type="domain" description="GMPS ATP-PPase" evidence="11">
    <location>
        <begin position="217"/>
        <end position="346"/>
    </location>
</feature>
<dbReference type="PANTHER" id="PTHR11922:SF2">
    <property type="entry name" value="GMP SYNTHASE [GLUTAMINE-HYDROLYZING]"/>
    <property type="match status" value="1"/>
</dbReference>
<dbReference type="Gene3D" id="3.40.50.880">
    <property type="match status" value="1"/>
</dbReference>
<dbReference type="InterPro" id="IPR001674">
    <property type="entry name" value="GMP_synth_C"/>
</dbReference>
<dbReference type="InterPro" id="IPR022310">
    <property type="entry name" value="NAD/GMP_synthase"/>
</dbReference>
<dbReference type="GO" id="GO:0003921">
    <property type="term" value="F:GMP synthase activity"/>
    <property type="evidence" value="ECO:0007669"/>
    <property type="project" value="InterPro"/>
</dbReference>
<dbReference type="Pfam" id="PF02540">
    <property type="entry name" value="NAD_synthase"/>
    <property type="match status" value="1"/>
</dbReference>
<sequence length="635" mass="70193">MALCNGDSKAENAGGDLKDGCHHHEGAVVILDAGAQYGKVIDRRVRELFVQSEIFPLETPAFAIKEQGFRAIIISGGPNSVYAEDAPWFDPAIFTIGKPVLGICYGMQMMNKVFGGTVHKKSVREDGVFNISVDNTCSLFRGLQKEEIVLLTHGDSVDKVADGFKVVARSGNIVAGIANESKKLYGAQFHPEVGLTENGKVILKNFLYDIAGCSGTFTVQNRELECIREIKERVGMSKVLVLLSGGVDSTVCTALLNRALNQDQVIAVHIDNGFMRKRESQSVEEALKKLGIQVKVINAAHSFYNGTTTLPISDEDRTPRKRISKTLNMTTSPEEKRKIIGDTFVKGKVIEPLKDFHKDEVRILGRELGLPEELVSRHPFPGPGLAIRVICAEEPYICKDFPETNNILKIVADFSASVKKPHTLLQRVKACTTEEDQEKLMQITSLHSLNAFLLPIKTVGVQGDCRSYSYVCGISSKDEPDWESLIFLARLIPRMCHNINRVVYIFGPPVKEPPTDVTPTFLTTGVLSTLRQADFEAHNILRESGYAGKISQMPVILTPLHFDRDPLQKQPSCQRSVVIRTFITSDFMTGVPATPGNEIPVEVVLKMVTEIKKIPGISRIMYDLTSKPPGTTEWE</sequence>
<proteinExistence type="predicted"/>
<dbReference type="FunFam" id="3.40.50.880:FF:000013">
    <property type="entry name" value="GMP synthase [glutamine-hydrolyzing]"/>
    <property type="match status" value="1"/>
</dbReference>
<reference evidence="12 13" key="1">
    <citation type="journal article" date="2011" name="Nature">
        <title>A high-resolution map of human evolutionary constraint using 29 mammals.</title>
        <authorList>
            <person name="Lindblad-Toh K."/>
            <person name="Garber M."/>
            <person name="Zuk O."/>
            <person name="Lin M.F."/>
            <person name="Parker B.J."/>
            <person name="Washietl S."/>
            <person name="Kheradpour P."/>
            <person name="Ernst J."/>
            <person name="Jordan G."/>
            <person name="Mauceli E."/>
            <person name="Ward L.D."/>
            <person name="Lowe C.B."/>
            <person name="Holloway A.K."/>
            <person name="Clamp M."/>
            <person name="Gnerre S."/>
            <person name="Alfoldi J."/>
            <person name="Beal K."/>
            <person name="Chang J."/>
            <person name="Clawson H."/>
            <person name="Cuff J."/>
            <person name="Di Palma F."/>
            <person name="Fitzgerald S."/>
            <person name="Flicek P."/>
            <person name="Guttman M."/>
            <person name="Hubisz M.J."/>
            <person name="Jaffe D.B."/>
            <person name="Jungreis I."/>
            <person name="Kent W.J."/>
            <person name="Kostka D."/>
            <person name="Lara M."/>
            <person name="Martins A.L."/>
            <person name="Massingham T."/>
            <person name="Moltke I."/>
            <person name="Raney B.J."/>
            <person name="Rasmussen M.D."/>
            <person name="Robinson J."/>
            <person name="Stark A."/>
            <person name="Vilella A.J."/>
            <person name="Wen J."/>
            <person name="Xie X."/>
            <person name="Zody M.C."/>
            <person name="Baldwin J."/>
            <person name="Bloom T."/>
            <person name="Chin C.W."/>
            <person name="Heiman D."/>
            <person name="Nicol R."/>
            <person name="Nusbaum C."/>
            <person name="Young S."/>
            <person name="Wilkinson J."/>
            <person name="Worley K.C."/>
            <person name="Kovar C.L."/>
            <person name="Muzny D.M."/>
            <person name="Gibbs R.A."/>
            <person name="Cree A."/>
            <person name="Dihn H.H."/>
            <person name="Fowler G."/>
            <person name="Jhangiani S."/>
            <person name="Joshi V."/>
            <person name="Lee S."/>
            <person name="Lewis L.R."/>
            <person name="Nazareth L.V."/>
            <person name="Okwuonu G."/>
            <person name="Santibanez J."/>
            <person name="Warren W.C."/>
            <person name="Mardis E.R."/>
            <person name="Weinstock G.M."/>
            <person name="Wilson R.K."/>
            <person name="Delehaunty K."/>
            <person name="Dooling D."/>
            <person name="Fronik C."/>
            <person name="Fulton L."/>
            <person name="Fulton B."/>
            <person name="Graves T."/>
            <person name="Minx P."/>
            <person name="Sodergren E."/>
            <person name="Birney E."/>
            <person name="Margulies E.H."/>
            <person name="Herrero J."/>
            <person name="Green E.D."/>
            <person name="Haussler D."/>
            <person name="Siepel A."/>
            <person name="Goldman N."/>
            <person name="Pollard K.S."/>
            <person name="Pedersen J.S."/>
            <person name="Lander E.S."/>
            <person name="Kellis M."/>
        </authorList>
    </citation>
    <scope>NUCLEOTIDE SEQUENCE [LARGE SCALE GENOMIC DNA]</scope>
    <source>
        <strain evidence="12 13">Thorbecke inbred</strain>
    </source>
</reference>
<keyword evidence="13" id="KW-1185">Reference proteome</keyword>
<dbReference type="UniPathway" id="UPA00189">
    <property type="reaction ID" value="UER00296"/>
</dbReference>
<dbReference type="SUPFAM" id="SSF52402">
    <property type="entry name" value="Adenine nucleotide alpha hydrolases-like"/>
    <property type="match status" value="1"/>
</dbReference>
<evidence type="ECO:0000256" key="2">
    <source>
        <dbReference type="ARBA" id="ARBA00012746"/>
    </source>
</evidence>
<dbReference type="GO" id="GO:0005829">
    <property type="term" value="C:cytosol"/>
    <property type="evidence" value="ECO:0007669"/>
    <property type="project" value="TreeGrafter"/>
</dbReference>
<dbReference type="Pfam" id="PF00117">
    <property type="entry name" value="GATase"/>
    <property type="match status" value="1"/>
</dbReference>
<dbReference type="PANTHER" id="PTHR11922">
    <property type="entry name" value="GMP SYNTHASE-RELATED"/>
    <property type="match status" value="1"/>
</dbReference>
<evidence type="ECO:0000256" key="1">
    <source>
        <dbReference type="ARBA" id="ARBA00005153"/>
    </source>
</evidence>
<dbReference type="NCBIfam" id="TIGR00888">
    <property type="entry name" value="guaA_Nterm"/>
    <property type="match status" value="1"/>
</dbReference>
<dbReference type="InterPro" id="IPR004739">
    <property type="entry name" value="GMP_synth_GATase"/>
</dbReference>
<dbReference type="Gene3D" id="3.40.50.620">
    <property type="entry name" value="HUPs"/>
    <property type="match status" value="2"/>
</dbReference>
<accession>A0A5F9DJJ9</accession>
<dbReference type="FunFam" id="3.30.300.10:FF:000008">
    <property type="entry name" value="GMP synthase [glutamine-hydrolyzing]"/>
    <property type="match status" value="1"/>
</dbReference>
<keyword evidence="8" id="KW-0315">Glutamine amidotransferase</keyword>
<gene>
    <name evidence="12" type="primary">GMPS</name>
</gene>
<dbReference type="EC" id="6.3.5.2" evidence="2"/>
<dbReference type="PROSITE" id="PS51553">
    <property type="entry name" value="GMPS_ATP_PPASE"/>
    <property type="match status" value="1"/>
</dbReference>
<dbReference type="AlphaFoldDB" id="A0A5F9DJJ9"/>